<reference evidence="3 4" key="1">
    <citation type="submission" date="2023-03" db="EMBL/GenBank/DDBJ databases">
        <title>Paludisphaera mucosa sp. nov. a novel planctomycete from northern fen.</title>
        <authorList>
            <person name="Ivanova A."/>
        </authorList>
    </citation>
    <scope>NUCLEOTIDE SEQUENCE [LARGE SCALE GENOMIC DNA]</scope>
    <source>
        <strain evidence="3 4">Pla2</strain>
    </source>
</reference>
<dbReference type="Proteomes" id="UP001216907">
    <property type="component" value="Unassembled WGS sequence"/>
</dbReference>
<evidence type="ECO:0000256" key="2">
    <source>
        <dbReference type="SAM" id="SignalP"/>
    </source>
</evidence>
<name>A0ABT6FEJ4_9BACT</name>
<feature type="transmembrane region" description="Helical" evidence="1">
    <location>
        <begin position="426"/>
        <end position="445"/>
    </location>
</feature>
<dbReference type="GO" id="GO:0016757">
    <property type="term" value="F:glycosyltransferase activity"/>
    <property type="evidence" value="ECO:0007669"/>
    <property type="project" value="UniProtKB-KW"/>
</dbReference>
<feature type="transmembrane region" description="Helical" evidence="1">
    <location>
        <begin position="185"/>
        <end position="215"/>
    </location>
</feature>
<feature type="transmembrane region" description="Helical" evidence="1">
    <location>
        <begin position="332"/>
        <end position="360"/>
    </location>
</feature>
<dbReference type="EMBL" id="JARRAG010000002">
    <property type="protein sequence ID" value="MDG3005997.1"/>
    <property type="molecule type" value="Genomic_DNA"/>
</dbReference>
<keyword evidence="1" id="KW-0472">Membrane</keyword>
<keyword evidence="2" id="KW-0732">Signal</keyword>
<sequence>MVAAVALLLAAHGLLVGYSATLHSPTYNEPGHLVAGLTQWTFGRFEVYRVNPPLVHYAAALPVMLAGHREVWDQFYEAPGARPELPMGYAFLRANGPRSAWLITLSRWGCLPFTLIGGLICFVWSRDLWGGPSAGLVSLTLWCFEPFLMGHAELITNDCAATSLGLGAGYFLWRWLRNSTWWRAAAAGAALGLALLSKSTWLVLLVLWPVLWLVWTEAGRRLTRGAGRTRSPAPCAAQFAALLILAVYVLNLGYLFDGTLTRLGDYSFTSRALAGPGKPGHIGNRFRGTWFENVPVPLPHSYVIGIDIQKKDFETLSEPSFLLGEWKSGGWWYYYLYGLLAKTSVGLQVLVLFGILSIICRERRNGDVGRSLERPSGDVASPRHRPRAGFWIGGAGFLDLAVLAAHGAIVLVLVSSQTQFNHHVRYALPVLGFAMVFAGASAWPFESDEGMSRGPGTVGAG</sequence>
<keyword evidence="4" id="KW-1185">Reference proteome</keyword>
<organism evidence="3 4">
    <name type="scientific">Paludisphaera mucosa</name>
    <dbReference type="NCBI Taxonomy" id="3030827"/>
    <lineage>
        <taxon>Bacteria</taxon>
        <taxon>Pseudomonadati</taxon>
        <taxon>Planctomycetota</taxon>
        <taxon>Planctomycetia</taxon>
        <taxon>Isosphaerales</taxon>
        <taxon>Isosphaeraceae</taxon>
        <taxon>Paludisphaera</taxon>
    </lineage>
</organism>
<feature type="transmembrane region" description="Helical" evidence="1">
    <location>
        <begin position="236"/>
        <end position="256"/>
    </location>
</feature>
<keyword evidence="3" id="KW-0808">Transferase</keyword>
<keyword evidence="1" id="KW-1133">Transmembrane helix</keyword>
<feature type="signal peptide" evidence="2">
    <location>
        <begin position="1"/>
        <end position="19"/>
    </location>
</feature>
<evidence type="ECO:0000313" key="3">
    <source>
        <dbReference type="EMBL" id="MDG3005997.1"/>
    </source>
</evidence>
<comment type="caution">
    <text evidence="3">The sequence shown here is derived from an EMBL/GenBank/DDBJ whole genome shotgun (WGS) entry which is preliminary data.</text>
</comment>
<gene>
    <name evidence="3" type="ORF">PZE19_19660</name>
</gene>
<accession>A0ABT6FEJ4</accession>
<proteinExistence type="predicted"/>
<feature type="transmembrane region" description="Helical" evidence="1">
    <location>
        <begin position="154"/>
        <end position="173"/>
    </location>
</feature>
<feature type="transmembrane region" description="Helical" evidence="1">
    <location>
        <begin position="390"/>
        <end position="414"/>
    </location>
</feature>
<dbReference type="RefSeq" id="WP_277862303.1">
    <property type="nucleotide sequence ID" value="NZ_JARRAG010000002.1"/>
</dbReference>
<keyword evidence="3" id="KW-0328">Glycosyltransferase</keyword>
<keyword evidence="1" id="KW-0812">Transmembrane</keyword>
<dbReference type="EC" id="2.4.-.-" evidence="3"/>
<protein>
    <submittedName>
        <fullName evidence="3">Glycosyltransferase family 39 protein</fullName>
        <ecNumber evidence="3">2.4.-.-</ecNumber>
    </submittedName>
</protein>
<feature type="chain" id="PRO_5047295307" evidence="2">
    <location>
        <begin position="20"/>
        <end position="461"/>
    </location>
</feature>
<evidence type="ECO:0000256" key="1">
    <source>
        <dbReference type="SAM" id="Phobius"/>
    </source>
</evidence>
<evidence type="ECO:0000313" key="4">
    <source>
        <dbReference type="Proteomes" id="UP001216907"/>
    </source>
</evidence>
<feature type="transmembrane region" description="Helical" evidence="1">
    <location>
        <begin position="100"/>
        <end position="124"/>
    </location>
</feature>